<dbReference type="InterPro" id="IPR015946">
    <property type="entry name" value="KH_dom-like_a/b"/>
</dbReference>
<dbReference type="InterPro" id="IPR006073">
    <property type="entry name" value="GTP-bd"/>
</dbReference>
<protein>
    <recommendedName>
        <fullName evidence="2 9">GTPase Der</fullName>
    </recommendedName>
    <alternativeName>
        <fullName evidence="7 9">GTP-binding protein EngA</fullName>
    </alternativeName>
</protein>
<evidence type="ECO:0000256" key="4">
    <source>
        <dbReference type="ARBA" id="ARBA00022737"/>
    </source>
</evidence>
<evidence type="ECO:0000256" key="3">
    <source>
        <dbReference type="ARBA" id="ARBA00022517"/>
    </source>
</evidence>
<dbReference type="PANTHER" id="PTHR43834">
    <property type="entry name" value="GTPASE DER"/>
    <property type="match status" value="1"/>
</dbReference>
<reference evidence="13 14" key="1">
    <citation type="submission" date="2019-03" db="EMBL/GenBank/DDBJ databases">
        <title>Genomic Encyclopedia of Type Strains, Phase IV (KMG-IV): sequencing the most valuable type-strain genomes for metagenomic binning, comparative biology and taxonomic classification.</title>
        <authorList>
            <person name="Goeker M."/>
        </authorList>
    </citation>
    <scope>NUCLEOTIDE SEQUENCE [LARGE SCALE GENOMIC DNA]</scope>
    <source>
        <strain evidence="13 14">DSM 100451</strain>
    </source>
</reference>
<name>A0A4R1QWL3_9FIRM</name>
<keyword evidence="4 11" id="KW-0677">Repeat</keyword>
<dbReference type="InterPro" id="IPR027417">
    <property type="entry name" value="P-loop_NTPase"/>
</dbReference>
<sequence length="442" mass="49408">MAKPIVAVVGRPNVGKSTLFNKLIGQRLAIVEDTPGVTRDRIFGDCEWQNHTFLLVDTGGIEMGEDDIQTHIRHQAQLAIDAAECIIMVVDLRAGVTAQDQDIANQLMRSGKPVVLAVNKVDRIGEPPMELYDFYSLGLGELYPISSVHGHGTGDLLDAVCEHLNFDDENDQEDERITVAVIGRPNVGKSSLINYILGENRMIVANEAGTTRDAIDSQVDNKYGSFVFTDTAGLRKRGKVEEGVERYSVLRSLAAVERSRVCVIMIDATVGFTEQDSKVAGYAHEQGKACIIAVNKWDAVEKDDKTMDAQRKKLMNDFSFMSYAPIIFISAKTGQRVDRLFELIKYVDSQNALRVTTGMLNELLARATARVQPPSDKGRRLKIYYMTQISTRPPTFVCFVNRKDLFHFSYQRYIENQIRETFGLEGTPVRMVVRERGDGSTK</sequence>
<evidence type="ECO:0000256" key="11">
    <source>
        <dbReference type="RuleBase" id="RU004481"/>
    </source>
</evidence>
<dbReference type="Proteomes" id="UP000295184">
    <property type="component" value="Unassembled WGS sequence"/>
</dbReference>
<dbReference type="InterPro" id="IPR032859">
    <property type="entry name" value="KH_dom-like"/>
</dbReference>
<evidence type="ECO:0000256" key="8">
    <source>
        <dbReference type="ARBA" id="ARBA00053470"/>
    </source>
</evidence>
<gene>
    <name evidence="9" type="primary">der</name>
    <name evidence="13" type="ORF">EDD77_11679</name>
</gene>
<dbReference type="FunFam" id="3.30.300.20:FF:000004">
    <property type="entry name" value="GTPase Der"/>
    <property type="match status" value="1"/>
</dbReference>
<dbReference type="FunFam" id="3.40.50.300:FF:000040">
    <property type="entry name" value="GTPase Der"/>
    <property type="match status" value="1"/>
</dbReference>
<keyword evidence="6 9" id="KW-0342">GTP-binding</keyword>
<dbReference type="PROSITE" id="PS51712">
    <property type="entry name" value="G_ENGA"/>
    <property type="match status" value="2"/>
</dbReference>
<feature type="binding site" evidence="9">
    <location>
        <begin position="295"/>
        <end position="298"/>
    </location>
    <ligand>
        <name>GTP</name>
        <dbReference type="ChEBI" id="CHEBI:37565"/>
        <label>2</label>
    </ligand>
</feature>
<feature type="binding site" evidence="9">
    <location>
        <begin position="10"/>
        <end position="17"/>
    </location>
    <ligand>
        <name>GTP</name>
        <dbReference type="ChEBI" id="CHEBI:37565"/>
        <label>1</label>
    </ligand>
</feature>
<evidence type="ECO:0000256" key="10">
    <source>
        <dbReference type="PROSITE-ProRule" id="PRU01049"/>
    </source>
</evidence>
<dbReference type="Gene3D" id="3.40.50.300">
    <property type="entry name" value="P-loop containing nucleotide triphosphate hydrolases"/>
    <property type="match status" value="2"/>
</dbReference>
<dbReference type="AlphaFoldDB" id="A0A4R1QWL3"/>
<evidence type="ECO:0000313" key="13">
    <source>
        <dbReference type="EMBL" id="TCL55564.1"/>
    </source>
</evidence>
<proteinExistence type="inferred from homology"/>
<dbReference type="Pfam" id="PF14714">
    <property type="entry name" value="KH_dom-like"/>
    <property type="match status" value="1"/>
</dbReference>
<keyword evidence="3 9" id="KW-0690">Ribosome biogenesis</keyword>
<evidence type="ECO:0000256" key="7">
    <source>
        <dbReference type="ARBA" id="ARBA00032345"/>
    </source>
</evidence>
<dbReference type="GO" id="GO:0005525">
    <property type="term" value="F:GTP binding"/>
    <property type="evidence" value="ECO:0007669"/>
    <property type="project" value="UniProtKB-UniRule"/>
</dbReference>
<evidence type="ECO:0000256" key="2">
    <source>
        <dbReference type="ARBA" id="ARBA00020953"/>
    </source>
</evidence>
<dbReference type="HAMAP" id="MF_00195">
    <property type="entry name" value="GTPase_Der"/>
    <property type="match status" value="1"/>
</dbReference>
<dbReference type="InterPro" id="IPR031166">
    <property type="entry name" value="G_ENGA"/>
</dbReference>
<feature type="binding site" evidence="9">
    <location>
        <begin position="183"/>
        <end position="190"/>
    </location>
    <ligand>
        <name>GTP</name>
        <dbReference type="ChEBI" id="CHEBI:37565"/>
        <label>2</label>
    </ligand>
</feature>
<keyword evidence="5 9" id="KW-0547">Nucleotide-binding</keyword>
<dbReference type="CDD" id="cd01894">
    <property type="entry name" value="EngA1"/>
    <property type="match status" value="1"/>
</dbReference>
<dbReference type="Pfam" id="PF01926">
    <property type="entry name" value="MMR_HSR1"/>
    <property type="match status" value="2"/>
</dbReference>
<dbReference type="InterPro" id="IPR005225">
    <property type="entry name" value="Small_GTP-bd"/>
</dbReference>
<dbReference type="SUPFAM" id="SSF52540">
    <property type="entry name" value="P-loop containing nucleoside triphosphate hydrolases"/>
    <property type="match status" value="2"/>
</dbReference>
<dbReference type="OrthoDB" id="9805918at2"/>
<dbReference type="GO" id="GO:0042254">
    <property type="term" value="P:ribosome biogenesis"/>
    <property type="evidence" value="ECO:0007669"/>
    <property type="project" value="UniProtKB-KW"/>
</dbReference>
<dbReference type="FunFam" id="3.40.50.300:FF:000057">
    <property type="entry name" value="GTPase Der"/>
    <property type="match status" value="1"/>
</dbReference>
<comment type="caution">
    <text evidence="13">The sequence shown here is derived from an EMBL/GenBank/DDBJ whole genome shotgun (WGS) entry which is preliminary data.</text>
</comment>
<dbReference type="NCBIfam" id="TIGR00231">
    <property type="entry name" value="small_GTP"/>
    <property type="match status" value="2"/>
</dbReference>
<feature type="binding site" evidence="9">
    <location>
        <begin position="230"/>
        <end position="234"/>
    </location>
    <ligand>
        <name>GTP</name>
        <dbReference type="ChEBI" id="CHEBI:37565"/>
        <label>2</label>
    </ligand>
</feature>
<dbReference type="InterPro" id="IPR016484">
    <property type="entry name" value="GTPase_Der"/>
</dbReference>
<feature type="domain" description="EngA-type G" evidence="12">
    <location>
        <begin position="177"/>
        <end position="352"/>
    </location>
</feature>
<dbReference type="EMBL" id="SLUM01000016">
    <property type="protein sequence ID" value="TCL55564.1"/>
    <property type="molecule type" value="Genomic_DNA"/>
</dbReference>
<dbReference type="PIRSF" id="PIRSF006485">
    <property type="entry name" value="GTP-binding_EngA"/>
    <property type="match status" value="1"/>
</dbReference>
<dbReference type="CDD" id="cd01895">
    <property type="entry name" value="EngA2"/>
    <property type="match status" value="1"/>
</dbReference>
<evidence type="ECO:0000256" key="1">
    <source>
        <dbReference type="ARBA" id="ARBA00008279"/>
    </source>
</evidence>
<feature type="binding site" evidence="9">
    <location>
        <begin position="57"/>
        <end position="61"/>
    </location>
    <ligand>
        <name>GTP</name>
        <dbReference type="ChEBI" id="CHEBI:37565"/>
        <label>1</label>
    </ligand>
</feature>
<evidence type="ECO:0000259" key="12">
    <source>
        <dbReference type="PROSITE" id="PS51712"/>
    </source>
</evidence>
<accession>A0A4R1QWL3</accession>
<evidence type="ECO:0000256" key="6">
    <source>
        <dbReference type="ARBA" id="ARBA00023134"/>
    </source>
</evidence>
<feature type="domain" description="EngA-type G" evidence="12">
    <location>
        <begin position="4"/>
        <end position="168"/>
    </location>
</feature>
<dbReference type="Gene3D" id="3.30.300.20">
    <property type="match status" value="1"/>
</dbReference>
<dbReference type="PANTHER" id="PTHR43834:SF6">
    <property type="entry name" value="GTPASE DER"/>
    <property type="match status" value="1"/>
</dbReference>
<evidence type="ECO:0000313" key="14">
    <source>
        <dbReference type="Proteomes" id="UP000295184"/>
    </source>
</evidence>
<comment type="similarity">
    <text evidence="1 9 10 11">Belongs to the TRAFAC class TrmE-Era-EngA-EngB-Septin-like GTPase superfamily. EngA (Der) GTPase family.</text>
</comment>
<feature type="binding site" evidence="9">
    <location>
        <begin position="119"/>
        <end position="122"/>
    </location>
    <ligand>
        <name>GTP</name>
        <dbReference type="ChEBI" id="CHEBI:37565"/>
        <label>1</label>
    </ligand>
</feature>
<dbReference type="STRING" id="1650663.GCA_001486665_03550"/>
<comment type="function">
    <text evidence="8 9 11">GTPase that plays an essential role in the late steps of ribosome biogenesis.</text>
</comment>
<dbReference type="RefSeq" id="WP_058967138.1">
    <property type="nucleotide sequence ID" value="NZ_CABKVM010000019.1"/>
</dbReference>
<dbReference type="GO" id="GO:0043022">
    <property type="term" value="F:ribosome binding"/>
    <property type="evidence" value="ECO:0007669"/>
    <property type="project" value="TreeGrafter"/>
</dbReference>
<comment type="subunit">
    <text evidence="9">Associates with the 50S ribosomal subunit.</text>
</comment>
<evidence type="ECO:0000256" key="9">
    <source>
        <dbReference type="HAMAP-Rule" id="MF_00195"/>
    </source>
</evidence>
<organism evidence="13 14">
    <name type="scientific">Allofournierella massiliensis</name>
    <dbReference type="NCBI Taxonomy" id="1650663"/>
    <lineage>
        <taxon>Bacteria</taxon>
        <taxon>Bacillati</taxon>
        <taxon>Bacillota</taxon>
        <taxon>Clostridia</taxon>
        <taxon>Eubacteriales</taxon>
        <taxon>Oscillospiraceae</taxon>
        <taxon>Allofournierella</taxon>
    </lineage>
</organism>
<dbReference type="NCBIfam" id="TIGR03594">
    <property type="entry name" value="GTPase_EngA"/>
    <property type="match status" value="1"/>
</dbReference>
<evidence type="ECO:0000256" key="5">
    <source>
        <dbReference type="ARBA" id="ARBA00022741"/>
    </source>
</evidence>
<dbReference type="PRINTS" id="PR00326">
    <property type="entry name" value="GTP1OBG"/>
</dbReference>